<keyword evidence="1" id="KW-0479">Metal-binding</keyword>
<keyword evidence="3" id="KW-0408">Iron</keyword>
<protein>
    <submittedName>
        <fullName evidence="6">Methyl-viologen-reducing hydrogenase delta subunit</fullName>
    </submittedName>
</protein>
<evidence type="ECO:0000256" key="3">
    <source>
        <dbReference type="ARBA" id="ARBA00023004"/>
    </source>
</evidence>
<name>A0A4U8YGV7_9BACT</name>
<dbReference type="InterPro" id="IPR003813">
    <property type="entry name" value="MvhD/FlpD"/>
</dbReference>
<dbReference type="AlphaFoldDB" id="A0A4U8YGV7"/>
<feature type="domain" description="F420-non-reducing hydrogenase iron-sulfur subunit D" evidence="5">
    <location>
        <begin position="1"/>
        <end position="43"/>
    </location>
</feature>
<dbReference type="GO" id="GO:0046872">
    <property type="term" value="F:metal ion binding"/>
    <property type="evidence" value="ECO:0007669"/>
    <property type="project" value="UniProtKB-KW"/>
</dbReference>
<sequence length="56" mass="6128">MKNLMEHMGVEPGRLQFSWISSAESTKFVDVVTKVTESVKALGPNTNYVKKSAAKG</sequence>
<dbReference type="Proteomes" id="UP000507962">
    <property type="component" value="Unassembled WGS sequence"/>
</dbReference>
<organism evidence="6 7">
    <name type="scientific">Desulfoluna butyratoxydans</name>
    <dbReference type="NCBI Taxonomy" id="231438"/>
    <lineage>
        <taxon>Bacteria</taxon>
        <taxon>Pseudomonadati</taxon>
        <taxon>Thermodesulfobacteriota</taxon>
        <taxon>Desulfobacteria</taxon>
        <taxon>Desulfobacterales</taxon>
        <taxon>Desulfolunaceae</taxon>
        <taxon>Desulfoluna</taxon>
    </lineage>
</organism>
<evidence type="ECO:0000256" key="2">
    <source>
        <dbReference type="ARBA" id="ARBA00023002"/>
    </source>
</evidence>
<keyword evidence="2" id="KW-0560">Oxidoreductase</keyword>
<evidence type="ECO:0000256" key="1">
    <source>
        <dbReference type="ARBA" id="ARBA00022723"/>
    </source>
</evidence>
<evidence type="ECO:0000313" key="7">
    <source>
        <dbReference type="Proteomes" id="UP000507962"/>
    </source>
</evidence>
<proteinExistence type="predicted"/>
<evidence type="ECO:0000259" key="5">
    <source>
        <dbReference type="Pfam" id="PF02662"/>
    </source>
</evidence>
<gene>
    <name evidence="6" type="ORF">MSL71_3070</name>
</gene>
<evidence type="ECO:0000313" key="6">
    <source>
        <dbReference type="EMBL" id="VFQ42686.1"/>
    </source>
</evidence>
<dbReference type="EMBL" id="CAADHO010000001">
    <property type="protein sequence ID" value="VFQ42686.1"/>
    <property type="molecule type" value="Genomic_DNA"/>
</dbReference>
<keyword evidence="4" id="KW-0411">Iron-sulfur</keyword>
<dbReference type="GO" id="GO:0016491">
    <property type="term" value="F:oxidoreductase activity"/>
    <property type="evidence" value="ECO:0007669"/>
    <property type="project" value="UniProtKB-KW"/>
</dbReference>
<accession>A0A4U8YGV7</accession>
<keyword evidence="7" id="KW-1185">Reference proteome</keyword>
<dbReference type="GO" id="GO:0051536">
    <property type="term" value="F:iron-sulfur cluster binding"/>
    <property type="evidence" value="ECO:0007669"/>
    <property type="project" value="UniProtKB-KW"/>
</dbReference>
<reference evidence="6 7" key="1">
    <citation type="submission" date="2019-03" db="EMBL/GenBank/DDBJ databases">
        <authorList>
            <person name="Nijsse B."/>
        </authorList>
    </citation>
    <scope>NUCLEOTIDE SEQUENCE [LARGE SCALE GENOMIC DNA]</scope>
    <source>
        <strain evidence="6">Desulfoluna butyratoxydans MSL71</strain>
    </source>
</reference>
<evidence type="ECO:0000256" key="4">
    <source>
        <dbReference type="ARBA" id="ARBA00023014"/>
    </source>
</evidence>
<dbReference type="Pfam" id="PF02662">
    <property type="entry name" value="FlpD"/>
    <property type="match status" value="1"/>
</dbReference>